<dbReference type="PRINTS" id="PR00038">
    <property type="entry name" value="HTHLUXR"/>
</dbReference>
<dbReference type="RefSeq" id="WP_354025606.1">
    <property type="nucleotide sequence ID" value="NZ_JBEPSJ010000004.1"/>
</dbReference>
<dbReference type="SUPFAM" id="SSF55874">
    <property type="entry name" value="ATPase domain of HSP90 chaperone/DNA topoisomerase II/histidine kinase"/>
    <property type="match status" value="1"/>
</dbReference>
<dbReference type="PROSITE" id="PS50043">
    <property type="entry name" value="HTH_LUXR_2"/>
    <property type="match status" value="1"/>
</dbReference>
<evidence type="ECO:0000256" key="2">
    <source>
        <dbReference type="ARBA" id="ARBA00023125"/>
    </source>
</evidence>
<keyword evidence="2 5" id="KW-0238">DNA-binding</keyword>
<keyword evidence="1" id="KW-0805">Transcription regulation</keyword>
<evidence type="ECO:0000256" key="3">
    <source>
        <dbReference type="ARBA" id="ARBA00023163"/>
    </source>
</evidence>
<protein>
    <submittedName>
        <fullName evidence="5">DNA-binding CsgD family transcriptional regulator</fullName>
    </submittedName>
</protein>
<dbReference type="EMBL" id="JBEPSJ010000004">
    <property type="protein sequence ID" value="MET4583432.1"/>
    <property type="molecule type" value="Genomic_DNA"/>
</dbReference>
<dbReference type="InterPro" id="IPR036890">
    <property type="entry name" value="HATPase_C_sf"/>
</dbReference>
<keyword evidence="6" id="KW-1185">Reference proteome</keyword>
<sequence>MPTSPSSHPVSHPDDLLDDVRGVMSQSLLGIAEALSALLRPQVAHSALVIFTEDCTGRPQKKSGAAHIVENVTIAELDAIRGGGADAPMVRDVVIAGGDHPVAVWTADTSAILVLVDVDRAPDGDDRLPADVARRIGRVWQLVALSIRQQVAAAGPAYLADSRAASRDRAGVIADLTDAHATALESLLVVLRSAQHSDTAARQRSIDIAAAAMVRLRSVSDRDRMLSEEPVHSAFERLRDDLAPLVRHGGLDVEFVPPPETGRPLPGEVAHAARAVVRGAVLALSDDARVSRVRIQWDCDGSNLLIGVRDDGAGEERTGTSALTQLAGRVSVLDGSFAVRATPGWGSQLDIVLPLDQAPPTILPQGDGLTVREREVLALLAQGWRNRAIGLELSISENTVKFHVANVLRKTGTASRAELAALAR</sequence>
<dbReference type="SMART" id="SM00421">
    <property type="entry name" value="HTH_LUXR"/>
    <property type="match status" value="1"/>
</dbReference>
<dbReference type="PANTHER" id="PTHR44688:SF16">
    <property type="entry name" value="DNA-BINDING TRANSCRIPTIONAL ACTIVATOR DEVR_DOSR"/>
    <property type="match status" value="1"/>
</dbReference>
<dbReference type="CDD" id="cd06170">
    <property type="entry name" value="LuxR_C_like"/>
    <property type="match status" value="1"/>
</dbReference>
<dbReference type="Proteomes" id="UP001549257">
    <property type="component" value="Unassembled WGS sequence"/>
</dbReference>
<dbReference type="InterPro" id="IPR016032">
    <property type="entry name" value="Sig_transdc_resp-reg_C-effctor"/>
</dbReference>
<dbReference type="Gene3D" id="1.10.10.10">
    <property type="entry name" value="Winged helix-like DNA-binding domain superfamily/Winged helix DNA-binding domain"/>
    <property type="match status" value="1"/>
</dbReference>
<keyword evidence="3" id="KW-0804">Transcription</keyword>
<accession>A0ABV2QR15</accession>
<feature type="domain" description="HTH luxR-type" evidence="4">
    <location>
        <begin position="362"/>
        <end position="424"/>
    </location>
</feature>
<dbReference type="Gene3D" id="3.30.565.10">
    <property type="entry name" value="Histidine kinase-like ATPase, C-terminal domain"/>
    <property type="match status" value="1"/>
</dbReference>
<gene>
    <name evidence="5" type="ORF">ABIE21_002958</name>
</gene>
<evidence type="ECO:0000313" key="5">
    <source>
        <dbReference type="EMBL" id="MET4583432.1"/>
    </source>
</evidence>
<dbReference type="PANTHER" id="PTHR44688">
    <property type="entry name" value="DNA-BINDING TRANSCRIPTIONAL ACTIVATOR DEVR_DOSR"/>
    <property type="match status" value="1"/>
</dbReference>
<comment type="caution">
    <text evidence="5">The sequence shown here is derived from an EMBL/GenBank/DDBJ whole genome shotgun (WGS) entry which is preliminary data.</text>
</comment>
<name>A0ABV2QR15_9MICO</name>
<proteinExistence type="predicted"/>
<dbReference type="InterPro" id="IPR036388">
    <property type="entry name" value="WH-like_DNA-bd_sf"/>
</dbReference>
<dbReference type="Pfam" id="PF00196">
    <property type="entry name" value="GerE"/>
    <property type="match status" value="1"/>
</dbReference>
<dbReference type="PROSITE" id="PS00622">
    <property type="entry name" value="HTH_LUXR_1"/>
    <property type="match status" value="1"/>
</dbReference>
<dbReference type="InterPro" id="IPR000792">
    <property type="entry name" value="Tscrpt_reg_LuxR_C"/>
</dbReference>
<evidence type="ECO:0000256" key="1">
    <source>
        <dbReference type="ARBA" id="ARBA00023015"/>
    </source>
</evidence>
<reference evidence="5 6" key="1">
    <citation type="submission" date="2024-06" db="EMBL/GenBank/DDBJ databases">
        <title>Sorghum-associated microbial communities from plants grown in Nebraska, USA.</title>
        <authorList>
            <person name="Schachtman D."/>
        </authorList>
    </citation>
    <scope>NUCLEOTIDE SEQUENCE [LARGE SCALE GENOMIC DNA]</scope>
    <source>
        <strain evidence="5 6">2857</strain>
    </source>
</reference>
<organism evidence="5 6">
    <name type="scientific">Conyzicola nivalis</name>
    <dbReference type="NCBI Taxonomy" id="1477021"/>
    <lineage>
        <taxon>Bacteria</taxon>
        <taxon>Bacillati</taxon>
        <taxon>Actinomycetota</taxon>
        <taxon>Actinomycetes</taxon>
        <taxon>Micrococcales</taxon>
        <taxon>Microbacteriaceae</taxon>
        <taxon>Conyzicola</taxon>
    </lineage>
</organism>
<dbReference type="GO" id="GO:0003677">
    <property type="term" value="F:DNA binding"/>
    <property type="evidence" value="ECO:0007669"/>
    <property type="project" value="UniProtKB-KW"/>
</dbReference>
<evidence type="ECO:0000259" key="4">
    <source>
        <dbReference type="PROSITE" id="PS50043"/>
    </source>
</evidence>
<dbReference type="SUPFAM" id="SSF46894">
    <property type="entry name" value="C-terminal effector domain of the bipartite response regulators"/>
    <property type="match status" value="1"/>
</dbReference>
<evidence type="ECO:0000313" key="6">
    <source>
        <dbReference type="Proteomes" id="UP001549257"/>
    </source>
</evidence>